<dbReference type="STRING" id="471514.AN477_02820"/>
<dbReference type="RefSeq" id="WP_054967741.1">
    <property type="nucleotide sequence ID" value="NZ_LJCO01000011.1"/>
</dbReference>
<sequence length="273" mass="28664">MAQLIGIAKEETAVSSSLVLFEETGGIATITLNRPESANALSRELLTELSGILTEVAHREDVRVVVVTGAGDRAFCAGADLKERKGMNDAEVKAAVQGIRSSIHAVSALPQPVIAAVNGVAFGGGTELALAADIRLASETAKFGLTETSLAIIPGAGGTQRLPRLIGMAKAKELIFTARRIDAKEAMRLGLVNETVASEELLSRAREIAEEIASNGPIAVRQAKLAINKGAEVDLETGLAIEGLAYQAVIPTEDRIEGLTAFAEKRKPQYKGK</sequence>
<dbReference type="Gene3D" id="1.10.12.10">
    <property type="entry name" value="Lyase 2-enoyl-coa Hydratase, Chain A, domain 2"/>
    <property type="match status" value="1"/>
</dbReference>
<dbReference type="EMBL" id="LJCO01000011">
    <property type="protein sequence ID" value="KPV45404.1"/>
    <property type="molecule type" value="Genomic_DNA"/>
</dbReference>
<protein>
    <submittedName>
        <fullName evidence="4">Enoyl-CoA hydratase</fullName>
        <ecNumber evidence="4">4.2.1.17</ecNumber>
    </submittedName>
</protein>
<dbReference type="NCBIfam" id="NF005802">
    <property type="entry name" value="PRK07657.1"/>
    <property type="match status" value="1"/>
</dbReference>
<comment type="similarity">
    <text evidence="1 3">Belongs to the enoyl-CoA hydratase/isomerase family.</text>
</comment>
<gene>
    <name evidence="4" type="ORF">AN477_02820</name>
</gene>
<dbReference type="PROSITE" id="PS00166">
    <property type="entry name" value="ENOYL_COA_HYDRATASE"/>
    <property type="match status" value="1"/>
</dbReference>
<dbReference type="FunFam" id="3.90.226.10:FF:000009">
    <property type="entry name" value="Carnitinyl-CoA dehydratase"/>
    <property type="match status" value="1"/>
</dbReference>
<organism evidence="4 5">
    <name type="scientific">Alicyclobacillus ferrooxydans</name>
    <dbReference type="NCBI Taxonomy" id="471514"/>
    <lineage>
        <taxon>Bacteria</taxon>
        <taxon>Bacillati</taxon>
        <taxon>Bacillota</taxon>
        <taxon>Bacilli</taxon>
        <taxon>Bacillales</taxon>
        <taxon>Alicyclobacillaceae</taxon>
        <taxon>Alicyclobacillus</taxon>
    </lineage>
</organism>
<dbReference type="FunFam" id="1.10.12.10:FF:000001">
    <property type="entry name" value="Probable enoyl-CoA hydratase, mitochondrial"/>
    <property type="match status" value="1"/>
</dbReference>
<dbReference type="Gene3D" id="3.90.226.10">
    <property type="entry name" value="2-enoyl-CoA Hydratase, Chain A, domain 1"/>
    <property type="match status" value="1"/>
</dbReference>
<dbReference type="PANTHER" id="PTHR11941:SF54">
    <property type="entry name" value="ENOYL-COA HYDRATASE, MITOCHONDRIAL"/>
    <property type="match status" value="1"/>
</dbReference>
<proteinExistence type="inferred from homology"/>
<name>A0A0P9CI96_9BACL</name>
<dbReference type="InterPro" id="IPR018376">
    <property type="entry name" value="Enoyl-CoA_hyd/isom_CS"/>
</dbReference>
<evidence type="ECO:0000256" key="1">
    <source>
        <dbReference type="ARBA" id="ARBA00005254"/>
    </source>
</evidence>
<dbReference type="CDD" id="cd06558">
    <property type="entry name" value="crotonase-like"/>
    <property type="match status" value="1"/>
</dbReference>
<keyword evidence="5" id="KW-1185">Reference proteome</keyword>
<evidence type="ECO:0000256" key="2">
    <source>
        <dbReference type="ARBA" id="ARBA00023239"/>
    </source>
</evidence>
<dbReference type="SUPFAM" id="SSF52096">
    <property type="entry name" value="ClpP/crotonase"/>
    <property type="match status" value="1"/>
</dbReference>
<comment type="caution">
    <text evidence="4">The sequence shown here is derived from an EMBL/GenBank/DDBJ whole genome shotgun (WGS) entry which is preliminary data.</text>
</comment>
<dbReference type="AlphaFoldDB" id="A0A0P9CI96"/>
<dbReference type="EC" id="4.2.1.17" evidence="4"/>
<dbReference type="GO" id="GO:0004300">
    <property type="term" value="F:enoyl-CoA hydratase activity"/>
    <property type="evidence" value="ECO:0007669"/>
    <property type="project" value="UniProtKB-EC"/>
</dbReference>
<dbReference type="PATRIC" id="fig|471514.4.peg.2896"/>
<evidence type="ECO:0000313" key="5">
    <source>
        <dbReference type="Proteomes" id="UP000050482"/>
    </source>
</evidence>
<evidence type="ECO:0000256" key="3">
    <source>
        <dbReference type="RuleBase" id="RU003707"/>
    </source>
</evidence>
<reference evidence="4 5" key="1">
    <citation type="submission" date="2015-09" db="EMBL/GenBank/DDBJ databases">
        <title>Draft genome sequence of Alicyclobacillus ferrooxydans DSM 22381.</title>
        <authorList>
            <person name="Hemp J."/>
        </authorList>
    </citation>
    <scope>NUCLEOTIDE SEQUENCE [LARGE SCALE GENOMIC DNA]</scope>
    <source>
        <strain evidence="4 5">TC-34</strain>
    </source>
</reference>
<dbReference type="OrthoDB" id="9775794at2"/>
<keyword evidence="2 4" id="KW-0456">Lyase</keyword>
<evidence type="ECO:0000313" key="4">
    <source>
        <dbReference type="EMBL" id="KPV45404.1"/>
    </source>
</evidence>
<dbReference type="Proteomes" id="UP000050482">
    <property type="component" value="Unassembled WGS sequence"/>
</dbReference>
<dbReference type="PANTHER" id="PTHR11941">
    <property type="entry name" value="ENOYL-COA HYDRATASE-RELATED"/>
    <property type="match status" value="1"/>
</dbReference>
<dbReference type="InterPro" id="IPR029045">
    <property type="entry name" value="ClpP/crotonase-like_dom_sf"/>
</dbReference>
<dbReference type="InterPro" id="IPR014748">
    <property type="entry name" value="Enoyl-CoA_hydra_C"/>
</dbReference>
<accession>A0A0P9CI96</accession>
<dbReference type="GO" id="GO:0006635">
    <property type="term" value="P:fatty acid beta-oxidation"/>
    <property type="evidence" value="ECO:0007669"/>
    <property type="project" value="TreeGrafter"/>
</dbReference>
<dbReference type="Pfam" id="PF00378">
    <property type="entry name" value="ECH_1"/>
    <property type="match status" value="1"/>
</dbReference>
<dbReference type="InterPro" id="IPR001753">
    <property type="entry name" value="Enoyl-CoA_hydra/iso"/>
</dbReference>